<feature type="domain" description="CWH43-like N-terminal" evidence="7">
    <location>
        <begin position="6"/>
        <end position="210"/>
    </location>
</feature>
<evidence type="ECO:0000313" key="9">
    <source>
        <dbReference type="Proteomes" id="UP001187415"/>
    </source>
</evidence>
<dbReference type="GO" id="GO:0012505">
    <property type="term" value="C:endomembrane system"/>
    <property type="evidence" value="ECO:0007669"/>
    <property type="project" value="UniProtKB-SubCell"/>
</dbReference>
<organism evidence="8 9">
    <name type="scientific">Channa striata</name>
    <name type="common">Snakehead murrel</name>
    <name type="synonym">Ophicephalus striatus</name>
    <dbReference type="NCBI Taxonomy" id="64152"/>
    <lineage>
        <taxon>Eukaryota</taxon>
        <taxon>Metazoa</taxon>
        <taxon>Chordata</taxon>
        <taxon>Craniata</taxon>
        <taxon>Vertebrata</taxon>
        <taxon>Euteleostomi</taxon>
        <taxon>Actinopterygii</taxon>
        <taxon>Neopterygii</taxon>
        <taxon>Teleostei</taxon>
        <taxon>Neoteleostei</taxon>
        <taxon>Acanthomorphata</taxon>
        <taxon>Anabantaria</taxon>
        <taxon>Anabantiformes</taxon>
        <taxon>Channoidei</taxon>
        <taxon>Channidae</taxon>
        <taxon>Channa</taxon>
    </lineage>
</organism>
<proteinExistence type="inferred from homology"/>
<protein>
    <recommendedName>
        <fullName evidence="7">CWH43-like N-terminal domain-containing protein</fullName>
    </recommendedName>
</protein>
<dbReference type="InterPro" id="IPR019402">
    <property type="entry name" value="CWH43_N"/>
</dbReference>
<feature type="transmembrane region" description="Helical" evidence="6">
    <location>
        <begin position="66"/>
        <end position="84"/>
    </location>
</feature>
<comment type="caution">
    <text evidence="8">The sequence shown here is derived from an EMBL/GenBank/DDBJ whole genome shotgun (WGS) entry which is preliminary data.</text>
</comment>
<dbReference type="Proteomes" id="UP001187415">
    <property type="component" value="Unassembled WGS sequence"/>
</dbReference>
<keyword evidence="3 6" id="KW-0812">Transmembrane</keyword>
<dbReference type="PANTHER" id="PTHR21324">
    <property type="entry name" value="FASTING-INDUCIBLE INTEGRAL MEMBRANE PROTEIN TM6P1-RELATED"/>
    <property type="match status" value="1"/>
</dbReference>
<dbReference type="PANTHER" id="PTHR21324:SF7">
    <property type="entry name" value="TRANSMEMBRANE PROTEIN 150C"/>
    <property type="match status" value="1"/>
</dbReference>
<dbReference type="InterPro" id="IPR050911">
    <property type="entry name" value="DRAM/TMEM150_Autophagy_Mod"/>
</dbReference>
<evidence type="ECO:0000313" key="8">
    <source>
        <dbReference type="EMBL" id="KAK2818646.1"/>
    </source>
</evidence>
<feature type="transmembrane region" description="Helical" evidence="6">
    <location>
        <begin position="157"/>
        <end position="176"/>
    </location>
</feature>
<evidence type="ECO:0000256" key="4">
    <source>
        <dbReference type="ARBA" id="ARBA00022989"/>
    </source>
</evidence>
<accession>A0AA88IPY3</accession>
<keyword evidence="5 6" id="KW-0472">Membrane</keyword>
<feature type="transmembrane region" description="Helical" evidence="6">
    <location>
        <begin position="182"/>
        <end position="204"/>
    </location>
</feature>
<keyword evidence="4 6" id="KW-1133">Transmembrane helix</keyword>
<sequence length="242" mass="27142">MWSCSPWAFLPLTYSVCTAAGLWLVYLLAVESKSIAPLGLRQWKKNESLYPPYISNAGDSPPASCIFSLVMNLAAFTGFIIGVLRYLQLKHRLNTPWLNMCSVLAFSGSCVGMTLVGNFQNSHFGHVLDVGMGLLFCWIQSFLSLKAKVMNEGKKVGILRFFLSGSITFCMILTFFLMSQGIYIHAARCQWALAMFFLVFLGTFTVEFGHYRFLLECTENPGNPVRLQENLPEVTVTEPNQM</sequence>
<reference evidence="8" key="1">
    <citation type="submission" date="2023-07" db="EMBL/GenBank/DDBJ databases">
        <title>Chromosome-level Genome Assembly of Striped Snakehead (Channa striata).</title>
        <authorList>
            <person name="Liu H."/>
        </authorList>
    </citation>
    <scope>NUCLEOTIDE SEQUENCE</scope>
    <source>
        <strain evidence="8">Gz</strain>
        <tissue evidence="8">Muscle</tissue>
    </source>
</reference>
<keyword evidence="9" id="KW-1185">Reference proteome</keyword>
<name>A0AA88IPY3_CHASR</name>
<comment type="similarity">
    <text evidence="2">Belongs to the DRAM/TMEM150 family.</text>
</comment>
<evidence type="ECO:0000256" key="5">
    <source>
        <dbReference type="ARBA" id="ARBA00023136"/>
    </source>
</evidence>
<dbReference type="GO" id="GO:0005886">
    <property type="term" value="C:plasma membrane"/>
    <property type="evidence" value="ECO:0007669"/>
    <property type="project" value="TreeGrafter"/>
</dbReference>
<dbReference type="Pfam" id="PF10277">
    <property type="entry name" value="Frag1"/>
    <property type="match status" value="1"/>
</dbReference>
<evidence type="ECO:0000256" key="6">
    <source>
        <dbReference type="SAM" id="Phobius"/>
    </source>
</evidence>
<feature type="transmembrane region" description="Helical" evidence="6">
    <location>
        <begin position="7"/>
        <end position="29"/>
    </location>
</feature>
<dbReference type="EMBL" id="JAUPFM010000020">
    <property type="protein sequence ID" value="KAK2818646.1"/>
    <property type="molecule type" value="Genomic_DNA"/>
</dbReference>
<evidence type="ECO:0000256" key="1">
    <source>
        <dbReference type="ARBA" id="ARBA00004127"/>
    </source>
</evidence>
<dbReference type="AlphaFoldDB" id="A0AA88IPY3"/>
<comment type="subcellular location">
    <subcellularLocation>
        <location evidence="1">Endomembrane system</location>
        <topology evidence="1">Multi-pass membrane protein</topology>
    </subcellularLocation>
</comment>
<evidence type="ECO:0000256" key="2">
    <source>
        <dbReference type="ARBA" id="ARBA00006565"/>
    </source>
</evidence>
<evidence type="ECO:0000256" key="3">
    <source>
        <dbReference type="ARBA" id="ARBA00022692"/>
    </source>
</evidence>
<evidence type="ECO:0000259" key="7">
    <source>
        <dbReference type="Pfam" id="PF10277"/>
    </source>
</evidence>
<feature type="transmembrane region" description="Helical" evidence="6">
    <location>
        <begin position="123"/>
        <end position="145"/>
    </location>
</feature>
<feature type="transmembrane region" description="Helical" evidence="6">
    <location>
        <begin position="96"/>
        <end position="117"/>
    </location>
</feature>
<gene>
    <name evidence="8" type="ORF">Q5P01_024207</name>
</gene>